<proteinExistence type="predicted"/>
<evidence type="ECO:0008006" key="4">
    <source>
        <dbReference type="Google" id="ProtNLM"/>
    </source>
</evidence>
<organism evidence="2 3">
    <name type="scientific">Arsenicicoccus piscis</name>
    <dbReference type="NCBI Taxonomy" id="673954"/>
    <lineage>
        <taxon>Bacteria</taxon>
        <taxon>Bacillati</taxon>
        <taxon>Actinomycetota</taxon>
        <taxon>Actinomycetes</taxon>
        <taxon>Micrococcales</taxon>
        <taxon>Intrasporangiaceae</taxon>
        <taxon>Arsenicicoccus</taxon>
    </lineage>
</organism>
<protein>
    <recommendedName>
        <fullName evidence="4">ABC transporter</fullName>
    </recommendedName>
</protein>
<keyword evidence="1" id="KW-0812">Transmembrane</keyword>
<reference evidence="3" key="1">
    <citation type="journal article" date="2019" name="Int. J. Syst. Evol. Microbiol.">
        <title>The Global Catalogue of Microorganisms (GCM) 10K type strain sequencing project: providing services to taxonomists for standard genome sequencing and annotation.</title>
        <authorList>
            <consortium name="The Broad Institute Genomics Platform"/>
            <consortium name="The Broad Institute Genome Sequencing Center for Infectious Disease"/>
            <person name="Wu L."/>
            <person name="Ma J."/>
        </authorList>
    </citation>
    <scope>NUCLEOTIDE SEQUENCE [LARGE SCALE GENOMIC DNA]</scope>
    <source>
        <strain evidence="3">NBRC 105830</strain>
    </source>
</reference>
<name>A0ABQ6HJN1_9MICO</name>
<dbReference type="Proteomes" id="UP001157109">
    <property type="component" value="Unassembled WGS sequence"/>
</dbReference>
<evidence type="ECO:0000313" key="3">
    <source>
        <dbReference type="Proteomes" id="UP001157109"/>
    </source>
</evidence>
<accession>A0ABQ6HJN1</accession>
<gene>
    <name evidence="2" type="ORF">GCM10025862_06790</name>
</gene>
<evidence type="ECO:0000256" key="1">
    <source>
        <dbReference type="SAM" id="Phobius"/>
    </source>
</evidence>
<comment type="caution">
    <text evidence="2">The sequence shown here is derived from an EMBL/GenBank/DDBJ whole genome shotgun (WGS) entry which is preliminary data.</text>
</comment>
<dbReference type="EMBL" id="BSUJ01000001">
    <property type="protein sequence ID" value="GMA18658.1"/>
    <property type="molecule type" value="Genomic_DNA"/>
</dbReference>
<dbReference type="RefSeq" id="WP_348520249.1">
    <property type="nucleotide sequence ID" value="NZ_BSUJ01000001.1"/>
</dbReference>
<evidence type="ECO:0000313" key="2">
    <source>
        <dbReference type="EMBL" id="GMA18658.1"/>
    </source>
</evidence>
<keyword evidence="3" id="KW-1185">Reference proteome</keyword>
<sequence length="361" mass="38627">MLDRVPREAIGEVREHLSQMLTEQRLENAPLFTVAEATLDADGRLPASEVDPIRSWLTTLAQDALARQVVVRKTLSGALDSLDNRVALLVTASRHQQDADRELRSAARAAYADAGQSVEEGMSDGTLLRGEVLARWQEFVGTGEFLRSVEAGIGRLRDRITAAVKGTPPPTQQLGDVLQSGVATLVQAQADRAASDARRAWRSTPGGAVLLTATPALAGSSPDLPDRIDRLVRDWQGDLLQMVRDEGQDRRTTARVLAYGVNGLAVVLMLVVFSQTAGLSGGEIGIAGGSAVLAQRILEAVFGDQAVRELAKRAKANLLDRVEALYAAEERRFDEAVTTVAVPADQQADLATAQVAVKAAR</sequence>
<keyword evidence="1" id="KW-0472">Membrane</keyword>
<keyword evidence="1" id="KW-1133">Transmembrane helix</keyword>
<feature type="transmembrane region" description="Helical" evidence="1">
    <location>
        <begin position="256"/>
        <end position="274"/>
    </location>
</feature>